<feature type="region of interest" description="Disordered" evidence="1">
    <location>
        <begin position="37"/>
        <end position="62"/>
    </location>
</feature>
<evidence type="ECO:0000313" key="3">
    <source>
        <dbReference type="EMBL" id="SEC15496.1"/>
    </source>
</evidence>
<accession>A0A1H4Q785</accession>
<dbReference type="Pfam" id="PF21812">
    <property type="entry name" value="DUF6881"/>
    <property type="match status" value="1"/>
</dbReference>
<evidence type="ECO:0000259" key="2">
    <source>
        <dbReference type="Pfam" id="PF21812"/>
    </source>
</evidence>
<evidence type="ECO:0000313" key="4">
    <source>
        <dbReference type="Proteomes" id="UP000199622"/>
    </source>
</evidence>
<name>A0A1H4Q785_9PSEU</name>
<proteinExistence type="predicted"/>
<sequence length="237" mass="25146">MTHLRVGWHHDVSGDPVLLYSELDAARHEIRKVEVYRDGRGDRAGPGEATGSTRLGSEPVPESAEIAAQPEFTPEPISAEVFETAWRAAGMNALATQFTASFEERCGYRPDVNRVVLATAPAKGFSGELAVLYDVVREVSLPDVGNGYFIHAPEMVLLGIQGDSPTRLIGTVEDSIVVFGSDGGGGLFALSMSGRGVYRLADGSFFARGAPYDGGDVTVVAPDIGRFLDFLGAELAG</sequence>
<dbReference type="EMBL" id="FNSO01000004">
    <property type="protein sequence ID" value="SEC15496.1"/>
    <property type="molecule type" value="Genomic_DNA"/>
</dbReference>
<dbReference type="Proteomes" id="UP000199622">
    <property type="component" value="Unassembled WGS sequence"/>
</dbReference>
<reference evidence="4" key="1">
    <citation type="submission" date="2016-10" db="EMBL/GenBank/DDBJ databases">
        <authorList>
            <person name="Varghese N."/>
            <person name="Submissions S."/>
        </authorList>
    </citation>
    <scope>NUCLEOTIDE SEQUENCE [LARGE SCALE GENOMIC DNA]</scope>
    <source>
        <strain evidence="4">DSM 44544</strain>
    </source>
</reference>
<evidence type="ECO:0000256" key="1">
    <source>
        <dbReference type="SAM" id="MobiDB-lite"/>
    </source>
</evidence>
<protein>
    <recommendedName>
        <fullName evidence="2">DUF6881 domain-containing protein</fullName>
    </recommendedName>
</protein>
<dbReference type="InterPro" id="IPR049248">
    <property type="entry name" value="DUF6881"/>
</dbReference>
<feature type="domain" description="DUF6881" evidence="2">
    <location>
        <begin position="3"/>
        <end position="89"/>
    </location>
</feature>
<dbReference type="AlphaFoldDB" id="A0A1H4Q785"/>
<keyword evidence="4" id="KW-1185">Reference proteome</keyword>
<organism evidence="3 4">
    <name type="scientific">Amycolatopsis tolypomycina</name>
    <dbReference type="NCBI Taxonomy" id="208445"/>
    <lineage>
        <taxon>Bacteria</taxon>
        <taxon>Bacillati</taxon>
        <taxon>Actinomycetota</taxon>
        <taxon>Actinomycetes</taxon>
        <taxon>Pseudonocardiales</taxon>
        <taxon>Pseudonocardiaceae</taxon>
        <taxon>Amycolatopsis</taxon>
    </lineage>
</organism>
<gene>
    <name evidence="3" type="ORF">SAMN04489727_2763</name>
</gene>